<reference evidence="2" key="1">
    <citation type="submission" date="2020-08" db="EMBL/GenBank/DDBJ databases">
        <title>Genomic Encyclopedia of Type Strains, Phase III (KMG-III): the genomes of soil and plant-associated and newly described type strains.</title>
        <authorList>
            <person name="Whitman W."/>
        </authorList>
    </citation>
    <scope>NUCLEOTIDE SEQUENCE [LARGE SCALE GENOMIC DNA]</scope>
    <source>
        <strain evidence="2">CECT 8628</strain>
    </source>
</reference>
<name>A0A839SGL7_9SPHI</name>
<dbReference type="EMBL" id="JACHWX010000013">
    <property type="protein sequence ID" value="MBB3057441.1"/>
    <property type="molecule type" value="Genomic_DNA"/>
</dbReference>
<evidence type="ECO:0000256" key="1">
    <source>
        <dbReference type="SAM" id="Phobius"/>
    </source>
</evidence>
<dbReference type="PROSITE" id="PS51257">
    <property type="entry name" value="PROKAR_LIPOPROTEIN"/>
    <property type="match status" value="1"/>
</dbReference>
<dbReference type="AlphaFoldDB" id="A0A839SGL7"/>
<protein>
    <submittedName>
        <fullName evidence="2">Uncharacterized protein</fullName>
    </submittedName>
</protein>
<evidence type="ECO:0000313" key="2">
    <source>
        <dbReference type="EMBL" id="MBB3057441.1"/>
    </source>
</evidence>
<keyword evidence="1" id="KW-0472">Membrane</keyword>
<dbReference type="OrthoDB" id="798935at2"/>
<evidence type="ECO:0000313" key="3">
    <source>
        <dbReference type="Proteomes" id="UP000539265"/>
    </source>
</evidence>
<keyword evidence="1" id="KW-0812">Transmembrane</keyword>
<proteinExistence type="predicted"/>
<dbReference type="RefSeq" id="WP_096353770.1">
    <property type="nucleotide sequence ID" value="NZ_AP017313.1"/>
</dbReference>
<feature type="transmembrane region" description="Helical" evidence="1">
    <location>
        <begin position="6"/>
        <end position="29"/>
    </location>
</feature>
<accession>A0A839SGL7</accession>
<dbReference type="Proteomes" id="UP000539265">
    <property type="component" value="Unassembled WGS sequence"/>
</dbReference>
<keyword evidence="1" id="KW-1133">Transmembrane helix</keyword>
<sequence length="181" mass="20572">MKYFKFLLVSATVFVAYSGIAFACLLYYFTSAAKAGKLNYELNISGVHMPLLKDTVFNHEKCLITHCPLTLTNNSNDTLKYIAMSASWWDLYSLDNKNFAFAADPWNVFKNCPEVLILPPHQSTTKIIPIITCKSYYRGQQVRIGLSLQRLGFEFPNLNMSYVLPLVKTTHLIWSNAVTVN</sequence>
<keyword evidence="3" id="KW-1185">Reference proteome</keyword>
<comment type="caution">
    <text evidence="2">The sequence shown here is derived from an EMBL/GenBank/DDBJ whole genome shotgun (WGS) entry which is preliminary data.</text>
</comment>
<gene>
    <name evidence="2" type="ORF">FHS11_003875</name>
</gene>
<organism evidence="2 3">
    <name type="scientific">Mucilaginibacter gotjawali</name>
    <dbReference type="NCBI Taxonomy" id="1550579"/>
    <lineage>
        <taxon>Bacteria</taxon>
        <taxon>Pseudomonadati</taxon>
        <taxon>Bacteroidota</taxon>
        <taxon>Sphingobacteriia</taxon>
        <taxon>Sphingobacteriales</taxon>
        <taxon>Sphingobacteriaceae</taxon>
        <taxon>Mucilaginibacter</taxon>
    </lineage>
</organism>